<name>A0A8J2KE47_9HEXA</name>
<gene>
    <name evidence="5" type="ORF">AFUS01_LOCUS21929</name>
</gene>
<evidence type="ECO:0000256" key="4">
    <source>
        <dbReference type="ARBA" id="ARBA00022840"/>
    </source>
</evidence>
<dbReference type="GO" id="GO:0016787">
    <property type="term" value="F:hydrolase activity"/>
    <property type="evidence" value="ECO:0007669"/>
    <property type="project" value="UniProtKB-KW"/>
</dbReference>
<dbReference type="PANTHER" id="PTHR18934:SF99">
    <property type="entry name" value="ATP-DEPENDENT RNA HELICASE DHX37-RELATED"/>
    <property type="match status" value="1"/>
</dbReference>
<protein>
    <submittedName>
        <fullName evidence="5">Uncharacterized protein</fullName>
    </submittedName>
</protein>
<proteinExistence type="predicted"/>
<keyword evidence="3" id="KW-0347">Helicase</keyword>
<keyword evidence="6" id="KW-1185">Reference proteome</keyword>
<evidence type="ECO:0000256" key="1">
    <source>
        <dbReference type="ARBA" id="ARBA00022741"/>
    </source>
</evidence>
<evidence type="ECO:0000313" key="6">
    <source>
        <dbReference type="Proteomes" id="UP000708208"/>
    </source>
</evidence>
<evidence type="ECO:0000256" key="2">
    <source>
        <dbReference type="ARBA" id="ARBA00022801"/>
    </source>
</evidence>
<comment type="caution">
    <text evidence="5">The sequence shown here is derived from an EMBL/GenBank/DDBJ whole genome shotgun (WGS) entry which is preliminary data.</text>
</comment>
<feature type="non-terminal residue" evidence="5">
    <location>
        <position position="190"/>
    </location>
</feature>
<dbReference type="GO" id="GO:0003723">
    <property type="term" value="F:RNA binding"/>
    <property type="evidence" value="ECO:0007669"/>
    <property type="project" value="TreeGrafter"/>
</dbReference>
<dbReference type="Proteomes" id="UP000708208">
    <property type="component" value="Unassembled WGS sequence"/>
</dbReference>
<organism evidence="5 6">
    <name type="scientific">Allacma fusca</name>
    <dbReference type="NCBI Taxonomy" id="39272"/>
    <lineage>
        <taxon>Eukaryota</taxon>
        <taxon>Metazoa</taxon>
        <taxon>Ecdysozoa</taxon>
        <taxon>Arthropoda</taxon>
        <taxon>Hexapoda</taxon>
        <taxon>Collembola</taxon>
        <taxon>Symphypleona</taxon>
        <taxon>Sminthuridae</taxon>
        <taxon>Allacma</taxon>
    </lineage>
</organism>
<keyword evidence="4" id="KW-0067">ATP-binding</keyword>
<evidence type="ECO:0000256" key="3">
    <source>
        <dbReference type="ARBA" id="ARBA00022806"/>
    </source>
</evidence>
<evidence type="ECO:0000313" key="5">
    <source>
        <dbReference type="EMBL" id="CAG7733486.1"/>
    </source>
</evidence>
<feature type="non-terminal residue" evidence="5">
    <location>
        <position position="1"/>
    </location>
</feature>
<keyword evidence="1" id="KW-0547">Nucleotide-binding</keyword>
<dbReference type="EMBL" id="CAJVCH010249839">
    <property type="protein sequence ID" value="CAG7733486.1"/>
    <property type="molecule type" value="Genomic_DNA"/>
</dbReference>
<dbReference type="OrthoDB" id="66977at2759"/>
<dbReference type="PANTHER" id="PTHR18934">
    <property type="entry name" value="ATP-DEPENDENT RNA HELICASE"/>
    <property type="match status" value="1"/>
</dbReference>
<dbReference type="AlphaFoldDB" id="A0A8J2KE47"/>
<sequence length="190" mass="22267">SKSNEVHGRDLDTDLLMLVIKRIMIERQDTYTKVILMSATLNAKKFMDYFPNWRLNGNTLGTVMVQIPHLTTYPVTEHYINNIHGIEMPKIYKVDFYEQPKLAPDIYEMNVNVASFDSFEKHERRYNTSKPDLPPLIPTNSVSYRQCSNSPRLSDYIPAEFIFFYCIIQEELWHLSSLATACEPFYDCHL</sequence>
<dbReference type="GO" id="GO:0004386">
    <property type="term" value="F:helicase activity"/>
    <property type="evidence" value="ECO:0007669"/>
    <property type="project" value="UniProtKB-KW"/>
</dbReference>
<accession>A0A8J2KE47</accession>
<dbReference type="GO" id="GO:0005524">
    <property type="term" value="F:ATP binding"/>
    <property type="evidence" value="ECO:0007669"/>
    <property type="project" value="UniProtKB-KW"/>
</dbReference>
<keyword evidence="2" id="KW-0378">Hydrolase</keyword>
<reference evidence="5" key="1">
    <citation type="submission" date="2021-06" db="EMBL/GenBank/DDBJ databases">
        <authorList>
            <person name="Hodson N. C."/>
            <person name="Mongue J. A."/>
            <person name="Jaron S. K."/>
        </authorList>
    </citation>
    <scope>NUCLEOTIDE SEQUENCE</scope>
</reference>